<dbReference type="InterPro" id="IPR008928">
    <property type="entry name" value="6-hairpin_glycosidase_sf"/>
</dbReference>
<dbReference type="RefSeq" id="WP_377510496.1">
    <property type="nucleotide sequence ID" value="NZ_JBHSQS010000006.1"/>
</dbReference>
<dbReference type="SUPFAM" id="SSF48208">
    <property type="entry name" value="Six-hairpin glycosidases"/>
    <property type="match status" value="1"/>
</dbReference>
<evidence type="ECO:0000313" key="2">
    <source>
        <dbReference type="Proteomes" id="UP001596226"/>
    </source>
</evidence>
<reference evidence="2" key="1">
    <citation type="journal article" date="2019" name="Int. J. Syst. Evol. Microbiol.">
        <title>The Global Catalogue of Microorganisms (GCM) 10K type strain sequencing project: providing services to taxonomists for standard genome sequencing and annotation.</title>
        <authorList>
            <consortium name="The Broad Institute Genomics Platform"/>
            <consortium name="The Broad Institute Genome Sequencing Center for Infectious Disease"/>
            <person name="Wu L."/>
            <person name="Ma J."/>
        </authorList>
    </citation>
    <scope>NUCLEOTIDE SEQUENCE [LARGE SCALE GENOMIC DNA]</scope>
    <source>
        <strain evidence="2">CGMCC 4.7144</strain>
    </source>
</reference>
<dbReference type="Proteomes" id="UP001596226">
    <property type="component" value="Unassembled WGS sequence"/>
</dbReference>
<gene>
    <name evidence="1" type="ORF">ACFQGL_12845</name>
</gene>
<accession>A0ABW1H6I4</accession>
<protein>
    <submittedName>
        <fullName evidence="1">Uncharacterized protein</fullName>
    </submittedName>
</protein>
<comment type="caution">
    <text evidence="1">The sequence shown here is derived from an EMBL/GenBank/DDBJ whole genome shotgun (WGS) entry which is preliminary data.</text>
</comment>
<organism evidence="1 2">
    <name type="scientific">Micromonospora vulcania</name>
    <dbReference type="NCBI Taxonomy" id="1441873"/>
    <lineage>
        <taxon>Bacteria</taxon>
        <taxon>Bacillati</taxon>
        <taxon>Actinomycetota</taxon>
        <taxon>Actinomycetes</taxon>
        <taxon>Micromonosporales</taxon>
        <taxon>Micromonosporaceae</taxon>
        <taxon>Micromonospora</taxon>
    </lineage>
</organism>
<keyword evidence="2" id="KW-1185">Reference proteome</keyword>
<evidence type="ECO:0000313" key="1">
    <source>
        <dbReference type="EMBL" id="MFC5924232.1"/>
    </source>
</evidence>
<sequence length="482" mass="54226">MVTNERTNPDVSALARWMRTWISDQGAIHGFHNHSVWGTNPFTFLDFTSGHAAFSAPALIAYARALARRPDDRGLELWRRAMGYQSQAVQPDGQYKHIGFQVGESATTGLIHNVVGSLGLLGALQHAGHLLPEAMVGDILTTVRRNLDACERYGGGRPGEEGTCNQEYARVWVKLLYSQLSGDATYVDQIVDDLDTLIALHHHRGVPDEECVATFRTAQDKNKGGILEPTEYYGLMIAPLVLAYRTYGHGRFLDEARRICRHVTRSAWTDADGMTRFHRYWFVNDRRAVKTDTPMLIAGMGLTLYGMDQVLAEGHDPELADFVQRCLRTYAHYQTPAGYFASATGWHNEADVAPSTAWHAHDMLFLVDHLETPETFWDEVFADRPTLSVLLSDRAFWVEDDVRWAILSPLTAGDLSIYGRKDRDTFARSFFAWTDREPLPAELEFPDAPMFFVGNDGIYRVDDVRRPVDVAVLGRLGYLGDI</sequence>
<name>A0ABW1H6I4_9ACTN</name>
<proteinExistence type="predicted"/>
<dbReference type="EMBL" id="JBHSQS010000006">
    <property type="protein sequence ID" value="MFC5924232.1"/>
    <property type="molecule type" value="Genomic_DNA"/>
</dbReference>